<dbReference type="InterPro" id="IPR029062">
    <property type="entry name" value="Class_I_gatase-like"/>
</dbReference>
<keyword evidence="8" id="KW-1185">Reference proteome</keyword>
<keyword evidence="2" id="KW-0238">DNA-binding</keyword>
<gene>
    <name evidence="5" type="ORF">AFK62_08840</name>
    <name evidence="6" type="ORF">BN137_2940</name>
</gene>
<reference evidence="8" key="2">
    <citation type="submission" date="2015-07" db="EMBL/GenBank/DDBJ databases">
        <authorList>
            <person name="Moine D."/>
            <person name="Kassam M."/>
        </authorList>
    </citation>
    <scope>NUCLEOTIDE SEQUENCE [LARGE SCALE GENOMIC DNA]</scope>
    <source>
        <strain evidence="8">LMG 26250</strain>
    </source>
</reference>
<dbReference type="Gene3D" id="1.10.10.60">
    <property type="entry name" value="Homeodomain-like"/>
    <property type="match status" value="2"/>
</dbReference>
<dbReference type="InterPro" id="IPR018062">
    <property type="entry name" value="HTH_AraC-typ_CS"/>
</dbReference>
<evidence type="ECO:0000313" key="8">
    <source>
        <dbReference type="Proteomes" id="UP000067320"/>
    </source>
</evidence>
<dbReference type="SUPFAM" id="SSF46689">
    <property type="entry name" value="Homeodomain-like"/>
    <property type="match status" value="2"/>
</dbReference>
<dbReference type="CDD" id="cd03137">
    <property type="entry name" value="GATase1_AraC_1"/>
    <property type="match status" value="1"/>
</dbReference>
<dbReference type="InterPro" id="IPR002818">
    <property type="entry name" value="DJ-1/PfpI"/>
</dbReference>
<evidence type="ECO:0000313" key="5">
    <source>
        <dbReference type="EMBL" id="ALB62598.1"/>
    </source>
</evidence>
<dbReference type="Pfam" id="PF01965">
    <property type="entry name" value="DJ-1_PfpI"/>
    <property type="match status" value="1"/>
</dbReference>
<dbReference type="STRING" id="1073999.AFK62_08840"/>
<dbReference type="PROSITE" id="PS01124">
    <property type="entry name" value="HTH_ARAC_FAMILY_2"/>
    <property type="match status" value="1"/>
</dbReference>
<dbReference type="InterPro" id="IPR052158">
    <property type="entry name" value="INH-QAR"/>
</dbReference>
<dbReference type="SMART" id="SM00342">
    <property type="entry name" value="HTH_ARAC"/>
    <property type="match status" value="1"/>
</dbReference>
<dbReference type="Proteomes" id="UP000067320">
    <property type="component" value="Chromosome"/>
</dbReference>
<evidence type="ECO:0000256" key="2">
    <source>
        <dbReference type="ARBA" id="ARBA00023125"/>
    </source>
</evidence>
<keyword evidence="3" id="KW-0804">Transcription</keyword>
<dbReference type="RefSeq" id="WP_007676532.1">
    <property type="nucleotide sequence ID" value="NZ_CAKW01000104.1"/>
</dbReference>
<reference evidence="8" key="3">
    <citation type="submission" date="2015-09" db="EMBL/GenBank/DDBJ databases">
        <title>Cronobacter genome sequencing and assembly.</title>
        <authorList>
            <person name="Descombes P."/>
            <person name="Baert L."/>
            <person name="Ngom-Bru C."/>
            <person name="Barretto C."/>
        </authorList>
    </citation>
    <scope>NUCLEOTIDE SEQUENCE [LARGE SCALE GENOMIC DNA]</scope>
    <source>
        <strain evidence="8">LMG 26250</strain>
    </source>
</reference>
<dbReference type="EMBL" id="CP012264">
    <property type="protein sequence ID" value="ALB62598.1"/>
    <property type="molecule type" value="Genomic_DNA"/>
</dbReference>
<dbReference type="InterPro" id="IPR009057">
    <property type="entry name" value="Homeodomain-like_sf"/>
</dbReference>
<dbReference type="SUPFAM" id="SSF52317">
    <property type="entry name" value="Class I glutamine amidotransferase-like"/>
    <property type="match status" value="1"/>
</dbReference>
<dbReference type="PANTHER" id="PTHR43130:SF3">
    <property type="entry name" value="HTH-TYPE TRANSCRIPTIONAL REGULATOR RV1931C"/>
    <property type="match status" value="1"/>
</dbReference>
<evidence type="ECO:0000313" key="6">
    <source>
        <dbReference type="EMBL" id="CCJ73563.1"/>
    </source>
</evidence>
<protein>
    <submittedName>
        <fullName evidence="5">AraC family transcriptional regulator</fullName>
    </submittedName>
    <submittedName>
        <fullName evidence="6">Transcriptional regulator, AraC family</fullName>
    </submittedName>
</protein>
<dbReference type="PANTHER" id="PTHR43130">
    <property type="entry name" value="ARAC-FAMILY TRANSCRIPTIONAL REGULATOR"/>
    <property type="match status" value="1"/>
</dbReference>
<dbReference type="Pfam" id="PF12833">
    <property type="entry name" value="HTH_18"/>
    <property type="match status" value="1"/>
</dbReference>
<dbReference type="Gene3D" id="3.40.50.880">
    <property type="match status" value="1"/>
</dbReference>
<dbReference type="InterPro" id="IPR018060">
    <property type="entry name" value="HTH_AraC"/>
</dbReference>
<keyword evidence="1" id="KW-0805">Transcription regulation</keyword>
<dbReference type="GO" id="GO:0003700">
    <property type="term" value="F:DNA-binding transcription factor activity"/>
    <property type="evidence" value="ECO:0007669"/>
    <property type="project" value="InterPro"/>
</dbReference>
<dbReference type="Proteomes" id="UP000009340">
    <property type="component" value="Unassembled WGS sequence"/>
</dbReference>
<dbReference type="PROSITE" id="PS00041">
    <property type="entry name" value="HTH_ARAC_FAMILY_1"/>
    <property type="match status" value="1"/>
</dbReference>
<dbReference type="PATRIC" id="fig|1073999.7.peg.1843"/>
<accession>K8A1U3</accession>
<evidence type="ECO:0000256" key="1">
    <source>
        <dbReference type="ARBA" id="ARBA00023015"/>
    </source>
</evidence>
<name>K8A1U3_9ENTR</name>
<dbReference type="KEGG" id="ccon:AFK62_08840"/>
<reference evidence="6" key="1">
    <citation type="submission" date="2012-07" db="EMBL/GenBank/DDBJ databases">
        <authorList>
            <person name="Cummings C."/>
        </authorList>
    </citation>
    <scope>NUCLEOTIDE SEQUENCE</scope>
    <source>
        <strain evidence="6">1330</strain>
    </source>
</reference>
<proteinExistence type="predicted"/>
<evidence type="ECO:0000313" key="7">
    <source>
        <dbReference type="Proteomes" id="UP000009340"/>
    </source>
</evidence>
<feature type="domain" description="HTH araC/xylS-type" evidence="4">
    <location>
        <begin position="214"/>
        <end position="312"/>
    </location>
</feature>
<dbReference type="eggNOG" id="COG4977">
    <property type="taxonomic scope" value="Bacteria"/>
</dbReference>
<dbReference type="EMBL" id="CAKW01000104">
    <property type="protein sequence ID" value="CCJ73563.1"/>
    <property type="molecule type" value="Genomic_DNA"/>
</dbReference>
<dbReference type="GO" id="GO:0043565">
    <property type="term" value="F:sequence-specific DNA binding"/>
    <property type="evidence" value="ECO:0007669"/>
    <property type="project" value="InterPro"/>
</dbReference>
<organism evidence="6 7">
    <name type="scientific">Cronobacter condimenti 1330</name>
    <dbReference type="NCBI Taxonomy" id="1073999"/>
    <lineage>
        <taxon>Bacteria</taxon>
        <taxon>Pseudomonadati</taxon>
        <taxon>Pseudomonadota</taxon>
        <taxon>Gammaproteobacteria</taxon>
        <taxon>Enterobacterales</taxon>
        <taxon>Enterobacteriaceae</taxon>
        <taxon>Cronobacter</taxon>
    </lineage>
</organism>
<evidence type="ECO:0000256" key="3">
    <source>
        <dbReference type="ARBA" id="ARBA00023163"/>
    </source>
</evidence>
<evidence type="ECO:0000259" key="4">
    <source>
        <dbReference type="PROSITE" id="PS01124"/>
    </source>
</evidence>
<dbReference type="OrthoDB" id="9803764at2"/>
<reference evidence="5 8" key="4">
    <citation type="journal article" date="2016" name="Genome Announc.">
        <title>Fully Closed Genome Sequences of Five Type Strains of the Genus Cronobacter and One Cronobacter sakazakii Strain.</title>
        <authorList>
            <person name="Moine D."/>
            <person name="Kassam M."/>
            <person name="Baert L."/>
            <person name="Tang Y."/>
            <person name="Barretto C."/>
            <person name="Ngom Bru C."/>
            <person name="Klijn A."/>
            <person name="Descombes P."/>
        </authorList>
    </citation>
    <scope>NUCLEOTIDE SEQUENCE [LARGE SCALE GENOMIC DNA]</scope>
    <source>
        <strain evidence="5 8">LMG 26250</strain>
    </source>
</reference>
<sequence length="320" mass="35629">MSARTVVVIATRGFSPFHFSVPSMVFDKAMPVDGLFRVEICAETPGVVESDIGISINVSRGLGLLETADIVIVPFWEHPAQRPSPALLTALQGAWARGAEVVGLCLGAYVLAYAGLLDHHRASTHWEFEHDFAARFPAVTLDSNALYTRDERLITSAGTAAGIDCCLNIVREHCGSAIANRVARRMVTPPYREGGQAQFIERAVPATTRDNTINELLEYLRRNLDKPHDLDTLARYTSMSRRTFTRHFTKATGMTVGEWLNAERLQRSQELLETTDHSIDTVATLAGYPSPVTFRQNFKAKFNVSPREWRRTFRGPTPLQ</sequence>
<dbReference type="AlphaFoldDB" id="K8A1U3"/>